<dbReference type="EMBL" id="CP008889">
    <property type="protein sequence ID" value="AIF40655.1"/>
    <property type="molecule type" value="Genomic_DNA"/>
</dbReference>
<dbReference type="SUPFAM" id="SSF55729">
    <property type="entry name" value="Acyl-CoA N-acyltransferases (Nat)"/>
    <property type="match status" value="1"/>
</dbReference>
<gene>
    <name evidence="3" type="ORF">HX89_06550</name>
</gene>
<dbReference type="InterPro" id="IPR000182">
    <property type="entry name" value="GNAT_dom"/>
</dbReference>
<dbReference type="KEGG" id="dni:HX89_06550"/>
<reference evidence="3 4" key="1">
    <citation type="submission" date="2014-07" db="EMBL/GenBank/DDBJ databases">
        <title>Genome Sequencing of Dermacoccus nishinomiyaensis.</title>
        <authorList>
            <person name="Hong K.W."/>
            <person name="Chan K.G."/>
        </authorList>
    </citation>
    <scope>NUCLEOTIDE SEQUENCE [LARGE SCALE GENOMIC DNA]</scope>
    <source>
        <strain evidence="3 4">M25</strain>
    </source>
</reference>
<dbReference type="GO" id="GO:0016747">
    <property type="term" value="F:acyltransferase activity, transferring groups other than amino-acyl groups"/>
    <property type="evidence" value="ECO:0007669"/>
    <property type="project" value="InterPro"/>
</dbReference>
<dbReference type="Pfam" id="PF13302">
    <property type="entry name" value="Acetyltransf_3"/>
    <property type="match status" value="1"/>
</dbReference>
<evidence type="ECO:0000313" key="3">
    <source>
        <dbReference type="EMBL" id="AIF40655.1"/>
    </source>
</evidence>
<organism evidence="3 4">
    <name type="scientific">Dermacoccus nishinomiyaensis</name>
    <dbReference type="NCBI Taxonomy" id="1274"/>
    <lineage>
        <taxon>Bacteria</taxon>
        <taxon>Bacillati</taxon>
        <taxon>Actinomycetota</taxon>
        <taxon>Actinomycetes</taxon>
        <taxon>Micrococcales</taxon>
        <taxon>Dermacoccaceae</taxon>
        <taxon>Dermacoccus</taxon>
    </lineage>
</organism>
<evidence type="ECO:0000259" key="2">
    <source>
        <dbReference type="Pfam" id="PF13302"/>
    </source>
</evidence>
<dbReference type="InterPro" id="IPR051531">
    <property type="entry name" value="N-acetyltransferase"/>
</dbReference>
<dbReference type="InterPro" id="IPR016181">
    <property type="entry name" value="Acyl_CoA_acyltransferase"/>
</dbReference>
<dbReference type="eggNOG" id="COG1670">
    <property type="taxonomic scope" value="Bacteria"/>
</dbReference>
<dbReference type="GeneID" id="41840828"/>
<sequence>MTTDTTTPYADDARRPADELRTPRLTLRRWTHDDVDAAHTGRGYVTEAARAIFDEALAGGLRRVVAVTDLDNHASQRVACRIGMHHVGRARVHDDQEL</sequence>
<dbReference type="RefSeq" id="WP_038567899.1">
    <property type="nucleotide sequence ID" value="NZ_CP008889.1"/>
</dbReference>
<evidence type="ECO:0000256" key="1">
    <source>
        <dbReference type="SAM" id="MobiDB-lite"/>
    </source>
</evidence>
<feature type="region of interest" description="Disordered" evidence="1">
    <location>
        <begin position="1"/>
        <end position="21"/>
    </location>
</feature>
<dbReference type="PANTHER" id="PTHR43792">
    <property type="entry name" value="GNAT FAMILY, PUTATIVE (AFU_ORTHOLOGUE AFUA_3G00765)-RELATED-RELATED"/>
    <property type="match status" value="1"/>
</dbReference>
<feature type="compositionally biased region" description="Basic and acidic residues" evidence="1">
    <location>
        <begin position="11"/>
        <end position="21"/>
    </location>
</feature>
<keyword evidence="4" id="KW-1185">Reference proteome</keyword>
<dbReference type="OrthoDB" id="3533156at2"/>
<evidence type="ECO:0000313" key="4">
    <source>
        <dbReference type="Proteomes" id="UP000027986"/>
    </source>
</evidence>
<feature type="domain" description="N-acetyltransferase" evidence="2">
    <location>
        <begin position="37"/>
        <end position="85"/>
    </location>
</feature>
<dbReference type="PANTHER" id="PTHR43792:SF1">
    <property type="entry name" value="N-ACETYLTRANSFERASE DOMAIN-CONTAINING PROTEIN"/>
    <property type="match status" value="1"/>
</dbReference>
<protein>
    <recommendedName>
        <fullName evidence="2">N-acetyltransferase domain-containing protein</fullName>
    </recommendedName>
</protein>
<dbReference type="AlphaFoldDB" id="A0A075JFT9"/>
<dbReference type="HOGENOM" id="CLU_2329120_0_0_11"/>
<dbReference type="Gene3D" id="3.40.630.30">
    <property type="match status" value="1"/>
</dbReference>
<proteinExistence type="predicted"/>
<accession>A0A075JFT9</accession>
<name>A0A075JFT9_9MICO</name>
<dbReference type="Proteomes" id="UP000027986">
    <property type="component" value="Chromosome"/>
</dbReference>